<evidence type="ECO:0000313" key="4">
    <source>
        <dbReference type="Proteomes" id="UP001652660"/>
    </source>
</evidence>
<dbReference type="Proteomes" id="UP001652660">
    <property type="component" value="Chromosome 1e"/>
</dbReference>
<keyword evidence="1" id="KW-0677">Repeat</keyword>
<name>A0ABM4W7H3_COFAR</name>
<dbReference type="SUPFAM" id="SSF81923">
    <property type="entry name" value="Double Clp-N motif"/>
    <property type="match status" value="1"/>
</dbReference>
<accession>A0ABM4W7H3</accession>
<dbReference type="Pfam" id="PF02861">
    <property type="entry name" value="Clp_N"/>
    <property type="match status" value="1"/>
</dbReference>
<dbReference type="Gene3D" id="1.10.1780.10">
    <property type="entry name" value="Clp, N-terminal domain"/>
    <property type="match status" value="1"/>
</dbReference>
<sequence>MISVASGKAKSNRSLYIVAEVFEKFTERAIKVAMFSQREANALEVEMVYTQHLLLGLIAEDSASGGFLGSGITIEMAHQAVKSIWHTNSDDKEENGKGNGSGLGPEGAEVSTMDVPFSLSTKRVFEAAVEYSRTMVYNYIAPEHIAVGLFTVNDGSAGRVL</sequence>
<dbReference type="InterPro" id="IPR036628">
    <property type="entry name" value="Clp_N_dom_sf"/>
</dbReference>
<organism evidence="4 5">
    <name type="scientific">Coffea arabica</name>
    <name type="common">Arabian coffee</name>
    <dbReference type="NCBI Taxonomy" id="13443"/>
    <lineage>
        <taxon>Eukaryota</taxon>
        <taxon>Viridiplantae</taxon>
        <taxon>Streptophyta</taxon>
        <taxon>Embryophyta</taxon>
        <taxon>Tracheophyta</taxon>
        <taxon>Spermatophyta</taxon>
        <taxon>Magnoliopsida</taxon>
        <taxon>eudicotyledons</taxon>
        <taxon>Gunneridae</taxon>
        <taxon>Pentapetalae</taxon>
        <taxon>asterids</taxon>
        <taxon>lamiids</taxon>
        <taxon>Gentianales</taxon>
        <taxon>Rubiaceae</taxon>
        <taxon>Ixoroideae</taxon>
        <taxon>Gardenieae complex</taxon>
        <taxon>Bertiereae - Coffeeae clade</taxon>
        <taxon>Coffeeae</taxon>
        <taxon>Coffea</taxon>
    </lineage>
</organism>
<evidence type="ECO:0000259" key="3">
    <source>
        <dbReference type="PROSITE" id="PS51903"/>
    </source>
</evidence>
<reference evidence="4" key="1">
    <citation type="journal article" date="2025" name="Foods">
        <title>Unveiling the Microbial Signatures of Arabica Coffee Cherries: Insights into Ripeness Specific Diversity, Functional Traits, and Implications for Quality and Safety.</title>
        <authorList>
            <consortium name="RefSeq"/>
            <person name="Tenea G.N."/>
            <person name="Cifuentes V."/>
            <person name="Reyes P."/>
            <person name="Cevallos-Vallejos M."/>
        </authorList>
    </citation>
    <scope>NUCLEOTIDE SEQUENCE [LARGE SCALE GENOMIC DNA]</scope>
</reference>
<dbReference type="GeneID" id="140020968"/>
<reference evidence="5" key="2">
    <citation type="submission" date="2025-08" db="UniProtKB">
        <authorList>
            <consortium name="RefSeq"/>
        </authorList>
    </citation>
    <scope>IDENTIFICATION</scope>
    <source>
        <tissue evidence="5">Leaves</tissue>
    </source>
</reference>
<gene>
    <name evidence="5" type="primary">LOC140020968</name>
</gene>
<feature type="domain" description="Clp R" evidence="3">
    <location>
        <begin position="22"/>
        <end position="161"/>
    </location>
</feature>
<protein>
    <submittedName>
        <fullName evidence="5">Chaperone protein ClpD, chloroplastic-like</fullName>
    </submittedName>
</protein>
<keyword evidence="4" id="KW-1185">Reference proteome</keyword>
<dbReference type="RefSeq" id="XP_071927743.1">
    <property type="nucleotide sequence ID" value="XM_072071642.1"/>
</dbReference>
<evidence type="ECO:0000256" key="1">
    <source>
        <dbReference type="PROSITE-ProRule" id="PRU01251"/>
    </source>
</evidence>
<dbReference type="PROSITE" id="PS51903">
    <property type="entry name" value="CLP_R"/>
    <property type="match status" value="1"/>
</dbReference>
<evidence type="ECO:0000256" key="2">
    <source>
        <dbReference type="SAM" id="MobiDB-lite"/>
    </source>
</evidence>
<evidence type="ECO:0000313" key="5">
    <source>
        <dbReference type="RefSeq" id="XP_071927743.1"/>
    </source>
</evidence>
<feature type="region of interest" description="Disordered" evidence="2">
    <location>
        <begin position="87"/>
        <end position="109"/>
    </location>
</feature>
<dbReference type="InterPro" id="IPR004176">
    <property type="entry name" value="Clp_R_N"/>
</dbReference>
<proteinExistence type="predicted"/>